<reference evidence="2 3" key="1">
    <citation type="submission" date="2017-11" db="EMBL/GenBank/DDBJ databases">
        <title>Isolation and Characterization of Family Methanocellaceae Species from Potential Methane Hydrate Area Offshore Southwestern Taiwan.</title>
        <authorList>
            <person name="Zhang W.-L."/>
            <person name="Chen W.-C."/>
            <person name="Lai M.-C."/>
            <person name="Chen S.-C."/>
        </authorList>
    </citation>
    <scope>NUCLEOTIDE SEQUENCE [LARGE SCALE GENOMIC DNA]</scope>
    <source>
        <strain evidence="2 3">CWC-04</strain>
    </source>
</reference>
<keyword evidence="1" id="KW-0812">Transmembrane</keyword>
<evidence type="ECO:0000256" key="1">
    <source>
        <dbReference type="SAM" id="Phobius"/>
    </source>
</evidence>
<gene>
    <name evidence="2" type="ORF">CUJ83_07405</name>
</gene>
<comment type="caution">
    <text evidence="2">The sequence shown here is derived from an EMBL/GenBank/DDBJ whole genome shotgun (WGS) entry which is preliminary data.</text>
</comment>
<dbReference type="Proteomes" id="UP001320159">
    <property type="component" value="Unassembled WGS sequence"/>
</dbReference>
<organism evidence="2 3">
    <name type="scientific">Methanooceanicella nereidis</name>
    <dbReference type="NCBI Taxonomy" id="2052831"/>
    <lineage>
        <taxon>Archaea</taxon>
        <taxon>Methanobacteriati</taxon>
        <taxon>Methanobacteriota</taxon>
        <taxon>Stenosarchaea group</taxon>
        <taxon>Methanomicrobia</taxon>
        <taxon>Methanocellales</taxon>
        <taxon>Methanocellaceae</taxon>
        <taxon>Methanooceanicella</taxon>
    </lineage>
</organism>
<sequence>MSSDFKKALCITFIAIIILSMTPVASAEEYRWQVNNQHVLLDVNTTGVVYMEYRIDADIVKGVWNEVWIPLTTSNQKVYYVEDGSSKRHDFRVEGGQIKIQDFNLRPGDNVKLNIYSSLYPFVYQADREGYDIVTFIPVWWDMYIDDTRVKIYLPEGVSKDEVLTGKREYDNTMIENGQLAVYFEEKNLAPNQKFEVAVAFPDKYMQPGAVFGKAEPTAEPYFPGVTPFFFEDVCGCICPMLFFFGIFMIIIFAGASTKRNPYSSPVVKMDGIGVNKELDPAEAATLLRIDPKRVLTIIMFQLMKKGNIKLISTDPIRLELVSKKGLKYYEKLFVESIVDDRLDEAKLLECFKVIARRVVDKTRPYCRRDTEVYYRQKIYTAWDEIKAVETPELKLEKYDSNMMWLLADEEFKEKTKEYVSDAPGSDTYRVPPYYWWYPYYWGLPRPYEYRVPTRGEEAAKPVPTPTPEVPRPTDRTTATVENFANSISNSVESFSAGVVANVERFIGVRKEANAPPPTSNIRGSYAAPTGRTSCACVSCACACVSCACACACAGGGGGCT</sequence>
<dbReference type="AlphaFoldDB" id="A0AAP2W730"/>
<protein>
    <recommendedName>
        <fullName evidence="4">DUF2207 domain-containing protein</fullName>
    </recommendedName>
</protein>
<keyword evidence="1" id="KW-0472">Membrane</keyword>
<keyword evidence="3" id="KW-1185">Reference proteome</keyword>
<dbReference type="EMBL" id="PGCK01000005">
    <property type="protein sequence ID" value="MCD1294824.1"/>
    <property type="molecule type" value="Genomic_DNA"/>
</dbReference>
<name>A0AAP2W730_9EURY</name>
<feature type="transmembrane region" description="Helical" evidence="1">
    <location>
        <begin position="241"/>
        <end position="258"/>
    </location>
</feature>
<proteinExistence type="predicted"/>
<accession>A0AAP2W730</accession>
<evidence type="ECO:0000313" key="2">
    <source>
        <dbReference type="EMBL" id="MCD1294824.1"/>
    </source>
</evidence>
<keyword evidence="1" id="KW-1133">Transmembrane helix</keyword>
<evidence type="ECO:0000313" key="3">
    <source>
        <dbReference type="Proteomes" id="UP001320159"/>
    </source>
</evidence>
<evidence type="ECO:0008006" key="4">
    <source>
        <dbReference type="Google" id="ProtNLM"/>
    </source>
</evidence>